<gene>
    <name evidence="1" type="primary">atoE_1</name>
    <name evidence="1" type="ORF">NCTC8284_03598</name>
</gene>
<reference evidence="1 2" key="1">
    <citation type="submission" date="2018-12" db="EMBL/GenBank/DDBJ databases">
        <authorList>
            <consortium name="Pathogen Informatics"/>
        </authorList>
    </citation>
    <scope>NUCLEOTIDE SEQUENCE [LARGE SCALE GENOMIC DNA]</scope>
    <source>
        <strain evidence="1 2">NCTC8284</strain>
    </source>
</reference>
<evidence type="ECO:0000313" key="2">
    <source>
        <dbReference type="Proteomes" id="UP000278733"/>
    </source>
</evidence>
<sequence length="45" mass="5110">MINRISRGMTTFVSRYMPEPLVLAVLLSIVIFFVHGDLPSTLLFN</sequence>
<name>A0A3S4TXE1_9PAST</name>
<dbReference type="KEGG" id="rpne:NCTC8284_03598"/>
<evidence type="ECO:0000313" key="1">
    <source>
        <dbReference type="EMBL" id="VEH68365.1"/>
    </source>
</evidence>
<dbReference type="Pfam" id="PF02667">
    <property type="entry name" value="SCFA_trans"/>
    <property type="match status" value="1"/>
</dbReference>
<protein>
    <submittedName>
        <fullName evidence="1">Short-chain fatty acids transporter</fullName>
    </submittedName>
</protein>
<dbReference type="AlphaFoldDB" id="A0A3S4TXE1"/>
<organism evidence="1 2">
    <name type="scientific">Rodentibacter pneumotropicus</name>
    <dbReference type="NCBI Taxonomy" id="758"/>
    <lineage>
        <taxon>Bacteria</taxon>
        <taxon>Pseudomonadati</taxon>
        <taxon>Pseudomonadota</taxon>
        <taxon>Gammaproteobacteria</taxon>
        <taxon>Pasteurellales</taxon>
        <taxon>Pasteurellaceae</taxon>
        <taxon>Rodentibacter</taxon>
    </lineage>
</organism>
<dbReference type="EMBL" id="LR134405">
    <property type="protein sequence ID" value="VEH68365.1"/>
    <property type="molecule type" value="Genomic_DNA"/>
</dbReference>
<dbReference type="InterPro" id="IPR006160">
    <property type="entry name" value="SCFA_transpt_AtoE"/>
</dbReference>
<dbReference type="Proteomes" id="UP000278733">
    <property type="component" value="Chromosome"/>
</dbReference>
<proteinExistence type="predicted"/>
<accession>A0A3S4TXE1</accession>